<dbReference type="SUPFAM" id="SSF55785">
    <property type="entry name" value="PYP-like sensor domain (PAS domain)"/>
    <property type="match status" value="1"/>
</dbReference>
<dbReference type="PROSITE" id="PS50883">
    <property type="entry name" value="EAL"/>
    <property type="match status" value="1"/>
</dbReference>
<feature type="domain" description="GGDEF" evidence="3">
    <location>
        <begin position="563"/>
        <end position="696"/>
    </location>
</feature>
<dbReference type="Proteomes" id="UP000294359">
    <property type="component" value="Chromosome"/>
</dbReference>
<dbReference type="InterPro" id="IPR052155">
    <property type="entry name" value="Biofilm_reg_signaling"/>
</dbReference>
<dbReference type="CDD" id="cd01948">
    <property type="entry name" value="EAL"/>
    <property type="match status" value="1"/>
</dbReference>
<dbReference type="SMART" id="SM00267">
    <property type="entry name" value="GGDEF"/>
    <property type="match status" value="1"/>
</dbReference>
<dbReference type="PANTHER" id="PTHR44757">
    <property type="entry name" value="DIGUANYLATE CYCLASE DGCP"/>
    <property type="match status" value="1"/>
</dbReference>
<evidence type="ECO:0000256" key="1">
    <source>
        <dbReference type="SAM" id="Phobius"/>
    </source>
</evidence>
<keyword evidence="1" id="KW-0472">Membrane</keyword>
<proteinExistence type="predicted"/>
<dbReference type="InterPro" id="IPR029787">
    <property type="entry name" value="Nucleotide_cyclase"/>
</dbReference>
<evidence type="ECO:0000313" key="4">
    <source>
        <dbReference type="EMBL" id="QBQ34763.1"/>
    </source>
</evidence>
<dbReference type="CDD" id="cd01949">
    <property type="entry name" value="GGDEF"/>
    <property type="match status" value="1"/>
</dbReference>
<keyword evidence="1" id="KW-1133">Transmembrane helix</keyword>
<keyword evidence="1" id="KW-0812">Transmembrane</keyword>
<dbReference type="Gene3D" id="3.20.20.450">
    <property type="entry name" value="EAL domain"/>
    <property type="match status" value="1"/>
</dbReference>
<feature type="domain" description="EAL" evidence="2">
    <location>
        <begin position="705"/>
        <end position="959"/>
    </location>
</feature>
<dbReference type="EMBL" id="CP038026">
    <property type="protein sequence ID" value="QBQ34763.1"/>
    <property type="molecule type" value="Genomic_DNA"/>
</dbReference>
<feature type="transmembrane region" description="Helical" evidence="1">
    <location>
        <begin position="79"/>
        <end position="98"/>
    </location>
</feature>
<gene>
    <name evidence="4" type="ORF">E1742_00095</name>
</gene>
<dbReference type="Gene3D" id="3.30.70.270">
    <property type="match status" value="1"/>
</dbReference>
<dbReference type="PROSITE" id="PS50887">
    <property type="entry name" value="GGDEF"/>
    <property type="match status" value="1"/>
</dbReference>
<sequence>MWLSDTAQRTGAAGMPADRLHCFFFFATQIYPGISAGAGEPWRTGACRRAGNSSFLTMRLAYMDIRPGFSFVVRHSKRILLWPVLSLCIAVLTWTSILDSLDREYRARDEGARRDAAAIARGYAEHLDRTFHMIDQILQHVRFEWALSGRQLRLEGPSAPGLFPSTPIFNVGIVGVDGKLITNTLPVSTEDVSDRMYYRYQKAQTGDTLYVGEAAIGRSTGRSVVHFSRRLSGNDGSFDGVVRAAVAPAYLTASYDRVALGGNGMLSILGRDGAIRASRVGDTTYASYTSPFAAAALAAPGLRTELLASPGGSMLVDGAAWFRDGRSRYLGWQQVPGYPVIAIAGVDRQEAFAAFARVRENTLARTAISSVALAVFTLIAMALSLRLSWRKYQVELAREAYRLATEEGTEGFFICRAIRAGSADRNAAIADFEIVDCNQTGAELYGRPRAAMIGARLSTLHPADDGGWGARLLHRLGIAVERGILEDDIEVPVDDGPPKWYRLKAVHSKGLLSVTAWDITESKQHLFELERRGNEDPLTGLPNRHWMTAYLPAALQRAADKQCLMALLFIDLDGFKNVNDTAGHHSGDELLRNVAKRLKLAVRPADHVVRVGGDEFIVIIEQVQDRAAVAHIAQRVLNAFQERFHIAQGSYPVGASIGISLFPDDGTHMQELLTHADAAMYVVKTSGKMSYRFFDRQYHDSIRARIDRKAELRHALDADQLILYYQPRVEVATGETCSMEALVRWAHPTRGILEPIDFIPLAEETGLIVPLGEIVIDKVCAQIACWSRQAQPVVPVSINVSPRQFNESDVTTVLRKALLRHGVAPALVEIELTESSMTADNVHVARSLENMQRLGIALAVDDFGTGYSSLSQLQRLDFDVLKVDKAFTAELEKTREGSVFFTAIITMAHALGMRVVAEGVETAGQARQLKQLDCDELQGYFISLPLPATETQPVLARCVL</sequence>
<dbReference type="SUPFAM" id="SSF141868">
    <property type="entry name" value="EAL domain-like"/>
    <property type="match status" value="1"/>
</dbReference>
<organism evidence="4 5">
    <name type="scientific">Pseudoduganella plicata</name>
    <dbReference type="NCBI Taxonomy" id="321984"/>
    <lineage>
        <taxon>Bacteria</taxon>
        <taxon>Pseudomonadati</taxon>
        <taxon>Pseudomonadota</taxon>
        <taxon>Betaproteobacteria</taxon>
        <taxon>Burkholderiales</taxon>
        <taxon>Oxalobacteraceae</taxon>
        <taxon>Telluria group</taxon>
        <taxon>Pseudoduganella</taxon>
    </lineage>
</organism>
<dbReference type="Pfam" id="PF00563">
    <property type="entry name" value="EAL"/>
    <property type="match status" value="1"/>
</dbReference>
<dbReference type="SMART" id="SM00052">
    <property type="entry name" value="EAL"/>
    <property type="match status" value="1"/>
</dbReference>
<dbReference type="SUPFAM" id="SSF55073">
    <property type="entry name" value="Nucleotide cyclase"/>
    <property type="match status" value="1"/>
</dbReference>
<dbReference type="InterPro" id="IPR000160">
    <property type="entry name" value="GGDEF_dom"/>
</dbReference>
<keyword evidence="5" id="KW-1185">Reference proteome</keyword>
<dbReference type="CDD" id="cd12914">
    <property type="entry name" value="PDC1_DGC_like"/>
    <property type="match status" value="1"/>
</dbReference>
<feature type="transmembrane region" description="Helical" evidence="1">
    <location>
        <begin position="367"/>
        <end position="389"/>
    </location>
</feature>
<dbReference type="CDD" id="cd12915">
    <property type="entry name" value="PDC2_DGC_like"/>
    <property type="match status" value="1"/>
</dbReference>
<dbReference type="Gene3D" id="3.30.450.20">
    <property type="entry name" value="PAS domain"/>
    <property type="match status" value="3"/>
</dbReference>
<evidence type="ECO:0000259" key="2">
    <source>
        <dbReference type="PROSITE" id="PS50883"/>
    </source>
</evidence>
<dbReference type="InterPro" id="IPR001633">
    <property type="entry name" value="EAL_dom"/>
</dbReference>
<dbReference type="InterPro" id="IPR013656">
    <property type="entry name" value="PAS_4"/>
</dbReference>
<name>A0ABX5S351_9BURK</name>
<dbReference type="InterPro" id="IPR043128">
    <property type="entry name" value="Rev_trsase/Diguanyl_cyclase"/>
</dbReference>
<dbReference type="NCBIfam" id="TIGR00254">
    <property type="entry name" value="GGDEF"/>
    <property type="match status" value="1"/>
</dbReference>
<evidence type="ECO:0000259" key="3">
    <source>
        <dbReference type="PROSITE" id="PS50887"/>
    </source>
</evidence>
<evidence type="ECO:0000313" key="5">
    <source>
        <dbReference type="Proteomes" id="UP000294359"/>
    </source>
</evidence>
<accession>A0ABX5S351</accession>
<protein>
    <submittedName>
        <fullName evidence="4">EAL domain-containing protein</fullName>
    </submittedName>
</protein>
<reference evidence="4 5" key="1">
    <citation type="submission" date="2019-03" db="EMBL/GenBank/DDBJ databases">
        <title>Draft Genome Sequences of Six Type Strains of the Genus Massilia.</title>
        <authorList>
            <person name="Miess H."/>
            <person name="Frediansyhah A."/>
            <person name="Gross H."/>
        </authorList>
    </citation>
    <scope>NUCLEOTIDE SEQUENCE [LARGE SCALE GENOMIC DNA]</scope>
    <source>
        <strain evidence="4 5">DSM 17505</strain>
    </source>
</reference>
<dbReference type="PANTHER" id="PTHR44757:SF2">
    <property type="entry name" value="BIOFILM ARCHITECTURE MAINTENANCE PROTEIN MBAA"/>
    <property type="match status" value="1"/>
</dbReference>
<dbReference type="Pfam" id="PF00990">
    <property type="entry name" value="GGDEF"/>
    <property type="match status" value="1"/>
</dbReference>
<dbReference type="Pfam" id="PF08448">
    <property type="entry name" value="PAS_4"/>
    <property type="match status" value="1"/>
</dbReference>
<dbReference type="InterPro" id="IPR035965">
    <property type="entry name" value="PAS-like_dom_sf"/>
</dbReference>
<dbReference type="InterPro" id="IPR035919">
    <property type="entry name" value="EAL_sf"/>
</dbReference>